<evidence type="ECO:0000313" key="1">
    <source>
        <dbReference type="EMBL" id="KAG6371848.1"/>
    </source>
</evidence>
<proteinExistence type="predicted"/>
<sequence>MAHQMTELYIVDASLREWIMPNFTTTTTIDKSISAIVMIGTMKEYFLYKFRLLCGIPRVTLEGERSDWEEILCCLEKCGIQTTTWYPLLRPIVSRFVAAYDDPNSPGNLDFWNKVAHRSGSGSGPRWLSRWITAFCVFGEKGQWQGKKLAEERHGDVKKANDPSQFSAEEFASTYIRSDGTKPYLVLDGFPYPRIDFNAGYAYVDVKLDDNRKLFDVMFVAGLAGMQI</sequence>
<dbReference type="Pfam" id="PF14388">
    <property type="entry name" value="DUF4419"/>
    <property type="match status" value="1"/>
</dbReference>
<dbReference type="OrthoDB" id="9978173at2759"/>
<reference evidence="1" key="1">
    <citation type="submission" date="2021-03" db="EMBL/GenBank/DDBJ databases">
        <title>Evolutionary innovations through gain and loss of genes in the ectomycorrhizal Boletales.</title>
        <authorList>
            <person name="Wu G."/>
            <person name="Miyauchi S."/>
            <person name="Morin E."/>
            <person name="Yang Z.-L."/>
            <person name="Xu J."/>
            <person name="Martin F.M."/>
        </authorList>
    </citation>
    <scope>NUCLEOTIDE SEQUENCE</scope>
    <source>
        <strain evidence="1">BR01</strain>
    </source>
</reference>
<protein>
    <submittedName>
        <fullName evidence="1">Uncharacterized protein</fullName>
    </submittedName>
</protein>
<accession>A0A8I2YI95</accession>
<dbReference type="PANTHER" id="PTHR31252">
    <property type="entry name" value="DUF4419 DOMAIN-CONTAINING PROTEIN"/>
    <property type="match status" value="1"/>
</dbReference>
<dbReference type="PANTHER" id="PTHR31252:SF11">
    <property type="entry name" value="DUF4419 DOMAIN-CONTAINING PROTEIN"/>
    <property type="match status" value="1"/>
</dbReference>
<dbReference type="AlphaFoldDB" id="A0A8I2YI95"/>
<organism evidence="1 2">
    <name type="scientific">Boletus reticuloceps</name>
    <dbReference type="NCBI Taxonomy" id="495285"/>
    <lineage>
        <taxon>Eukaryota</taxon>
        <taxon>Fungi</taxon>
        <taxon>Dikarya</taxon>
        <taxon>Basidiomycota</taxon>
        <taxon>Agaricomycotina</taxon>
        <taxon>Agaricomycetes</taxon>
        <taxon>Agaricomycetidae</taxon>
        <taxon>Boletales</taxon>
        <taxon>Boletineae</taxon>
        <taxon>Boletaceae</taxon>
        <taxon>Boletoideae</taxon>
        <taxon>Boletus</taxon>
    </lineage>
</organism>
<dbReference type="EMBL" id="JAGFBS010000031">
    <property type="protein sequence ID" value="KAG6371848.1"/>
    <property type="molecule type" value="Genomic_DNA"/>
</dbReference>
<gene>
    <name evidence="1" type="ORF">JVT61DRAFT_8845</name>
</gene>
<name>A0A8I2YI95_9AGAM</name>
<comment type="caution">
    <text evidence="1">The sequence shown here is derived from an EMBL/GenBank/DDBJ whole genome shotgun (WGS) entry which is preliminary data.</text>
</comment>
<dbReference type="InterPro" id="IPR025533">
    <property type="entry name" value="DUF4419"/>
</dbReference>
<evidence type="ECO:0000313" key="2">
    <source>
        <dbReference type="Proteomes" id="UP000683000"/>
    </source>
</evidence>
<dbReference type="Proteomes" id="UP000683000">
    <property type="component" value="Unassembled WGS sequence"/>
</dbReference>
<keyword evidence="2" id="KW-1185">Reference proteome</keyword>